<gene>
    <name evidence="1" type="ordered locus">Desku_0325</name>
</gene>
<reference evidence="2" key="1">
    <citation type="submission" date="2011-05" db="EMBL/GenBank/DDBJ databases">
        <title>Complete sequence of Desulfotomaculum kuznetsovii DSM 6115.</title>
        <authorList>
            <person name="Lucas S."/>
            <person name="Han J."/>
            <person name="Lapidus A."/>
            <person name="Cheng J.-F."/>
            <person name="Goodwin L."/>
            <person name="Pitluck S."/>
            <person name="Peters L."/>
            <person name="Mikhailova N."/>
            <person name="Lu M."/>
            <person name="Saunders E."/>
            <person name="Han C."/>
            <person name="Tapia R."/>
            <person name="Land M."/>
            <person name="Hauser L."/>
            <person name="Kyrpides N."/>
            <person name="Ivanova N."/>
            <person name="Pagani I."/>
            <person name="Nazina T."/>
            <person name="Ivanova A."/>
            <person name="Parshina S."/>
            <person name="Kuever J."/>
            <person name="Muyzer G."/>
            <person name="Plugge C."/>
            <person name="Stams A."/>
            <person name="Woyke T."/>
        </authorList>
    </citation>
    <scope>NUCLEOTIDE SEQUENCE [LARGE SCALE GENOMIC DNA]</scope>
    <source>
        <strain evidence="2">DSM 6115 / VKM B-1805 / 17</strain>
    </source>
</reference>
<proteinExistence type="predicted"/>
<dbReference type="NCBIfam" id="TIGR02122">
    <property type="entry name" value="TRAP_TAXI"/>
    <property type="match status" value="1"/>
</dbReference>
<dbReference type="RefSeq" id="WP_013821470.1">
    <property type="nucleotide sequence ID" value="NC_015573.1"/>
</dbReference>
<dbReference type="PANTHER" id="PTHR42941:SF1">
    <property type="entry name" value="SLL1037 PROTEIN"/>
    <property type="match status" value="1"/>
</dbReference>
<name>A0AAU8P9W5_DESK7</name>
<keyword evidence="2" id="KW-1185">Reference proteome</keyword>
<dbReference type="Gene3D" id="3.40.190.10">
    <property type="entry name" value="Periplasmic binding protein-like II"/>
    <property type="match status" value="2"/>
</dbReference>
<sequence length="346" mass="37216">MKNTKILFLLIGIFALTCILAGCGGGKQEGNSSSQLRNLKFVSGPTGTTWYSQASAFAGIASKELGLTVDVLTGSAISNVIQVENGKADLGLTFSSYLPAMTEGKVVAKIGDEEYFKEPVKNVRTLCNATTAAYVLLVSASSPYQTVSDLKDKPIKYVTYPVGFTGRYVPEKILEAHGITYESIKAAGGKVDFVGKYQEAIDLLAKGQADVVAYTMAVNAQAAALAELESQKEFRILKLDEEAIKKVTSELPLIVATVPKGLHKSIKEDTKVLADVTTWVVRADMPDETVAKILEAILKNMDTMAQVGNSEFKGFTAKDLIRLYGKGSQIPLHPGAEKFFKEKGAI</sequence>
<dbReference type="PANTHER" id="PTHR42941">
    <property type="entry name" value="SLL1037 PROTEIN"/>
    <property type="match status" value="1"/>
</dbReference>
<dbReference type="SUPFAM" id="SSF53850">
    <property type="entry name" value="Periplasmic binding protein-like II"/>
    <property type="match status" value="1"/>
</dbReference>
<dbReference type="InterPro" id="IPR011852">
    <property type="entry name" value="TRAP_TAXI"/>
</dbReference>
<accession>A0AAU8P9W5</accession>
<dbReference type="PROSITE" id="PS51257">
    <property type="entry name" value="PROKAR_LIPOPROTEIN"/>
    <property type="match status" value="1"/>
</dbReference>
<dbReference type="AlphaFoldDB" id="A0AAU8P9W5"/>
<dbReference type="Pfam" id="PF16868">
    <property type="entry name" value="NMT1_3"/>
    <property type="match status" value="1"/>
</dbReference>
<dbReference type="KEGG" id="dku:Desku_0325"/>
<evidence type="ECO:0000313" key="2">
    <source>
        <dbReference type="Proteomes" id="UP000009229"/>
    </source>
</evidence>
<keyword evidence="1" id="KW-0675">Receptor</keyword>
<organism evidence="1 2">
    <name type="scientific">Desulfofundulus kuznetsovii (strain DSM 6115 / VKM B-1805 / 17)</name>
    <name type="common">Desulfotomaculum kuznetsovii</name>
    <dbReference type="NCBI Taxonomy" id="760568"/>
    <lineage>
        <taxon>Bacteria</taxon>
        <taxon>Bacillati</taxon>
        <taxon>Bacillota</taxon>
        <taxon>Clostridia</taxon>
        <taxon>Eubacteriales</taxon>
        <taxon>Peptococcaceae</taxon>
        <taxon>Desulfofundulus</taxon>
    </lineage>
</organism>
<dbReference type="Proteomes" id="UP000009229">
    <property type="component" value="Chromosome"/>
</dbReference>
<dbReference type="EMBL" id="CP002770">
    <property type="protein sequence ID" value="AEG13955.1"/>
    <property type="molecule type" value="Genomic_DNA"/>
</dbReference>
<evidence type="ECO:0000313" key="1">
    <source>
        <dbReference type="EMBL" id="AEG13955.1"/>
    </source>
</evidence>
<protein>
    <submittedName>
        <fullName evidence="1">TRAP transporter solute receptor, TAXI family</fullName>
    </submittedName>
</protein>